<evidence type="ECO:0000313" key="1">
    <source>
        <dbReference type="EMBL" id="KAE9382273.1"/>
    </source>
</evidence>
<keyword evidence="2" id="KW-1185">Reference proteome</keyword>
<evidence type="ECO:0000313" key="2">
    <source>
        <dbReference type="Proteomes" id="UP000799118"/>
    </source>
</evidence>
<sequence>MERLAPSFSPLSLQTNVPAATHLSQFRDVFISLGTHRNHSVRTSGTSLCYSAHFYPICAIFNGAGSSFSQCQLSRNA</sequence>
<protein>
    <submittedName>
        <fullName evidence="1">Uncharacterized protein</fullName>
    </submittedName>
</protein>
<reference evidence="1" key="1">
    <citation type="journal article" date="2019" name="Environ. Microbiol.">
        <title>Fungal ecological strategies reflected in gene transcription - a case study of two litter decomposers.</title>
        <authorList>
            <person name="Barbi F."/>
            <person name="Kohler A."/>
            <person name="Barry K."/>
            <person name="Baskaran P."/>
            <person name="Daum C."/>
            <person name="Fauchery L."/>
            <person name="Ihrmark K."/>
            <person name="Kuo A."/>
            <person name="LaButti K."/>
            <person name="Lipzen A."/>
            <person name="Morin E."/>
            <person name="Grigoriev I.V."/>
            <person name="Henrissat B."/>
            <person name="Lindahl B."/>
            <person name="Martin F."/>
        </authorList>
    </citation>
    <scope>NUCLEOTIDE SEQUENCE</scope>
    <source>
        <strain evidence="1">JB14</strain>
    </source>
</reference>
<organism evidence="1 2">
    <name type="scientific">Gymnopus androsaceus JB14</name>
    <dbReference type="NCBI Taxonomy" id="1447944"/>
    <lineage>
        <taxon>Eukaryota</taxon>
        <taxon>Fungi</taxon>
        <taxon>Dikarya</taxon>
        <taxon>Basidiomycota</taxon>
        <taxon>Agaricomycotina</taxon>
        <taxon>Agaricomycetes</taxon>
        <taxon>Agaricomycetidae</taxon>
        <taxon>Agaricales</taxon>
        <taxon>Marasmiineae</taxon>
        <taxon>Omphalotaceae</taxon>
        <taxon>Gymnopus</taxon>
    </lineage>
</organism>
<dbReference type="EMBL" id="ML771885">
    <property type="protein sequence ID" value="KAE9382273.1"/>
    <property type="molecule type" value="Genomic_DNA"/>
</dbReference>
<proteinExistence type="predicted"/>
<dbReference type="AlphaFoldDB" id="A0A6A4G9X0"/>
<gene>
    <name evidence="1" type="ORF">BT96DRAFT_1010985</name>
</gene>
<accession>A0A6A4G9X0</accession>
<name>A0A6A4G9X0_9AGAR</name>
<dbReference type="Proteomes" id="UP000799118">
    <property type="component" value="Unassembled WGS sequence"/>
</dbReference>